<evidence type="ECO:0000256" key="5">
    <source>
        <dbReference type="SAM" id="Phobius"/>
    </source>
</evidence>
<evidence type="ECO:0000256" key="2">
    <source>
        <dbReference type="ARBA" id="ARBA00022692"/>
    </source>
</evidence>
<comment type="caution">
    <text evidence="7">The sequence shown here is derived from an EMBL/GenBank/DDBJ whole genome shotgun (WGS) entry which is preliminary data.</text>
</comment>
<name>A0A8J8NED3_HALGN</name>
<dbReference type="SUPFAM" id="SSF103473">
    <property type="entry name" value="MFS general substrate transporter"/>
    <property type="match status" value="1"/>
</dbReference>
<dbReference type="GO" id="GO:0022857">
    <property type="term" value="F:transmembrane transporter activity"/>
    <property type="evidence" value="ECO:0007669"/>
    <property type="project" value="InterPro"/>
</dbReference>
<feature type="transmembrane region" description="Helical" evidence="5">
    <location>
        <begin position="353"/>
        <end position="376"/>
    </location>
</feature>
<feature type="transmembrane region" description="Helical" evidence="5">
    <location>
        <begin position="155"/>
        <end position="176"/>
    </location>
</feature>
<dbReference type="InterPro" id="IPR036259">
    <property type="entry name" value="MFS_trans_sf"/>
</dbReference>
<dbReference type="OrthoDB" id="425067at2759"/>
<dbReference type="GO" id="GO:0016020">
    <property type="term" value="C:membrane"/>
    <property type="evidence" value="ECO:0007669"/>
    <property type="project" value="UniProtKB-SubCell"/>
</dbReference>
<evidence type="ECO:0000259" key="6">
    <source>
        <dbReference type="PROSITE" id="PS50850"/>
    </source>
</evidence>
<reference evidence="7" key="1">
    <citation type="submission" date="2019-06" db="EMBL/GenBank/DDBJ databases">
        <authorList>
            <person name="Zheng W."/>
        </authorList>
    </citation>
    <scope>NUCLEOTIDE SEQUENCE</scope>
    <source>
        <strain evidence="7">QDHG01</strain>
    </source>
</reference>
<feature type="domain" description="Major facilitator superfamily (MFS) profile" evidence="6">
    <location>
        <begin position="1"/>
        <end position="438"/>
    </location>
</feature>
<feature type="transmembrane region" description="Helical" evidence="5">
    <location>
        <begin position="329"/>
        <end position="347"/>
    </location>
</feature>
<evidence type="ECO:0000256" key="3">
    <source>
        <dbReference type="ARBA" id="ARBA00022989"/>
    </source>
</evidence>
<evidence type="ECO:0000256" key="1">
    <source>
        <dbReference type="ARBA" id="ARBA00004141"/>
    </source>
</evidence>
<organism evidence="7 8">
    <name type="scientific">Halteria grandinella</name>
    <dbReference type="NCBI Taxonomy" id="5974"/>
    <lineage>
        <taxon>Eukaryota</taxon>
        <taxon>Sar</taxon>
        <taxon>Alveolata</taxon>
        <taxon>Ciliophora</taxon>
        <taxon>Intramacronucleata</taxon>
        <taxon>Spirotrichea</taxon>
        <taxon>Stichotrichia</taxon>
        <taxon>Sporadotrichida</taxon>
        <taxon>Halteriidae</taxon>
        <taxon>Halteria</taxon>
    </lineage>
</organism>
<feature type="transmembrane region" description="Helical" evidence="5">
    <location>
        <begin position="120"/>
        <end position="143"/>
    </location>
</feature>
<evidence type="ECO:0000313" key="8">
    <source>
        <dbReference type="Proteomes" id="UP000785679"/>
    </source>
</evidence>
<keyword evidence="8" id="KW-1185">Reference proteome</keyword>
<evidence type="ECO:0000256" key="4">
    <source>
        <dbReference type="ARBA" id="ARBA00023136"/>
    </source>
</evidence>
<dbReference type="Proteomes" id="UP000785679">
    <property type="component" value="Unassembled WGS sequence"/>
</dbReference>
<keyword evidence="4 5" id="KW-0472">Membrane</keyword>
<keyword evidence="2 5" id="KW-0812">Transmembrane</keyword>
<accession>A0A8J8NED3</accession>
<proteinExistence type="predicted"/>
<feature type="transmembrane region" description="Helical" evidence="5">
    <location>
        <begin position="299"/>
        <end position="322"/>
    </location>
</feature>
<dbReference type="EMBL" id="RRYP01020243">
    <property type="protein sequence ID" value="TNV72990.1"/>
    <property type="molecule type" value="Genomic_DNA"/>
</dbReference>
<dbReference type="PANTHER" id="PTHR24064">
    <property type="entry name" value="SOLUTE CARRIER FAMILY 22 MEMBER"/>
    <property type="match status" value="1"/>
</dbReference>
<dbReference type="AlphaFoldDB" id="A0A8J8NED3"/>
<evidence type="ECO:0000313" key="7">
    <source>
        <dbReference type="EMBL" id="TNV72990.1"/>
    </source>
</evidence>
<feature type="transmembrane region" description="Helical" evidence="5">
    <location>
        <begin position="414"/>
        <end position="433"/>
    </location>
</feature>
<dbReference type="PROSITE" id="PS50850">
    <property type="entry name" value="MFS"/>
    <property type="match status" value="1"/>
</dbReference>
<gene>
    <name evidence="7" type="ORF">FGO68_gene10704</name>
</gene>
<protein>
    <recommendedName>
        <fullName evidence="6">Major facilitator superfamily (MFS) profile domain-containing protein</fullName>
    </recommendedName>
</protein>
<feature type="transmembrane region" description="Helical" evidence="5">
    <location>
        <begin position="383"/>
        <end position="408"/>
    </location>
</feature>
<sequence length="447" mass="50424">MVSNAFVIYAIPFLQLYPKYLCPEDLPECTHRDRCGRNDILIDWDSIYSLKNWVQRLDLECTKPYLIAGIGSSHFLGWMLGSLLVTRIGDLYGRKLPFISAQLLGSMMQLTLLFTTDIHIMIGLFFFTGMAASGRFTLAHVYLQELMPIKYRSHAGTTVQFIDSMLVVVVSLYHRFITKEWYPLQIFAACSMVISLGATMVIPESPKYLYSKGRYDEARKVLQFVQNFGSQNKQENVQVIFDTEVKGQDIIVDQKGNIIDLLRNRQYLGNLFAFSLQWITGIFAYYSIYFQLKYFEGDIYTNVIIAGASEMCSNFITGLIFARLGVTRTYLLSYFFGITCSTLFIFLPPSLDYLVPLILLGAFYGYSSVVLVNWISTPQLFPVIYSSSAIGICNVFARLATIVAPQVAEIEQPIPMVVISVLGAISAMGCLMLKPYKGSGVHEKGQV</sequence>
<comment type="subcellular location">
    <subcellularLocation>
        <location evidence="1">Membrane</location>
        <topology evidence="1">Multi-pass membrane protein</topology>
    </subcellularLocation>
</comment>
<dbReference type="Pfam" id="PF07690">
    <property type="entry name" value="MFS_1"/>
    <property type="match status" value="1"/>
</dbReference>
<dbReference type="InterPro" id="IPR020846">
    <property type="entry name" value="MFS_dom"/>
</dbReference>
<feature type="transmembrane region" description="Helical" evidence="5">
    <location>
        <begin position="65"/>
        <end position="84"/>
    </location>
</feature>
<keyword evidence="3 5" id="KW-1133">Transmembrane helix</keyword>
<feature type="transmembrane region" description="Helical" evidence="5">
    <location>
        <begin position="182"/>
        <end position="202"/>
    </location>
</feature>
<feature type="transmembrane region" description="Helical" evidence="5">
    <location>
        <begin position="267"/>
        <end position="287"/>
    </location>
</feature>
<dbReference type="Gene3D" id="1.20.1250.20">
    <property type="entry name" value="MFS general substrate transporter like domains"/>
    <property type="match status" value="1"/>
</dbReference>
<dbReference type="InterPro" id="IPR011701">
    <property type="entry name" value="MFS"/>
</dbReference>